<comment type="caution">
    <text evidence="8">The sequence shown here is derived from an EMBL/GenBank/DDBJ whole genome shotgun (WGS) entry which is preliminary data.</text>
</comment>
<dbReference type="InterPro" id="IPR002104">
    <property type="entry name" value="Integrase_catalytic"/>
</dbReference>
<evidence type="ECO:0000256" key="3">
    <source>
        <dbReference type="ARBA" id="ARBA00023125"/>
    </source>
</evidence>
<dbReference type="RefSeq" id="WP_250916320.1">
    <property type="nucleotide sequence ID" value="NZ_JAMXLX010000011.1"/>
</dbReference>
<comment type="similarity">
    <text evidence="1">Belongs to the 'phage' integrase family.</text>
</comment>
<dbReference type="Pfam" id="PF00589">
    <property type="entry name" value="Phage_integrase"/>
    <property type="match status" value="1"/>
</dbReference>
<dbReference type="SUPFAM" id="SSF56349">
    <property type="entry name" value="DNA breaking-rejoining enzymes"/>
    <property type="match status" value="1"/>
</dbReference>
<evidence type="ECO:0000313" key="8">
    <source>
        <dbReference type="EMBL" id="MCO5959766.1"/>
    </source>
</evidence>
<dbReference type="InterPro" id="IPR013762">
    <property type="entry name" value="Integrase-like_cat_sf"/>
</dbReference>
<dbReference type="PROSITE" id="PS51900">
    <property type="entry name" value="CB"/>
    <property type="match status" value="1"/>
</dbReference>
<dbReference type="GO" id="GO:0003677">
    <property type="term" value="F:DNA binding"/>
    <property type="evidence" value="ECO:0007669"/>
    <property type="project" value="UniProtKB-UniRule"/>
</dbReference>
<evidence type="ECO:0000256" key="2">
    <source>
        <dbReference type="ARBA" id="ARBA00022908"/>
    </source>
</evidence>
<dbReference type="PANTHER" id="PTHR30349">
    <property type="entry name" value="PHAGE INTEGRASE-RELATED"/>
    <property type="match status" value="1"/>
</dbReference>
<dbReference type="EMBL" id="JAMXLX010000011">
    <property type="protein sequence ID" value="MCO5959766.1"/>
    <property type="molecule type" value="Genomic_DNA"/>
</dbReference>
<dbReference type="PROSITE" id="PS51898">
    <property type="entry name" value="TYR_RECOMBINASE"/>
    <property type="match status" value="1"/>
</dbReference>
<dbReference type="InterPro" id="IPR050090">
    <property type="entry name" value="Tyrosine_recombinase_XerCD"/>
</dbReference>
<protein>
    <submittedName>
        <fullName evidence="8">Tyrosine-type recombinase/integrase</fullName>
    </submittedName>
</protein>
<dbReference type="InterPro" id="IPR011010">
    <property type="entry name" value="DNA_brk_join_enz"/>
</dbReference>
<evidence type="ECO:0000256" key="1">
    <source>
        <dbReference type="ARBA" id="ARBA00008857"/>
    </source>
</evidence>
<evidence type="ECO:0000259" key="7">
    <source>
        <dbReference type="PROSITE" id="PS51900"/>
    </source>
</evidence>
<dbReference type="InterPro" id="IPR044068">
    <property type="entry name" value="CB"/>
</dbReference>
<sequence length="361" mass="40635">MGTITARKRKDGTTGYTAQILRKKGGAIVLREAKTFDKEREAKAWIRFREGELDRPGALDRAAAPSSTLADAIDRYVLEKTEIGRTKAQVLRSIKDFTIADMDCSKIGASDISGFAQELLAGGRKPQTVGNYISHLSAVFSVARPLWGLPLDLGAMRDAQAAMSKVGSIGKSEKRNRRPTLPELDLLMQHFADRQARAPHSAPMHLIIPFAIFSTRRQEEITRITWADLDEQHSRVLVRDMKHPGQKKGNDVWCELPPEALRIALAMPHRKAEIFPYSTDAISAAFTRACQFLHIDDLRFHDLRHEGVSRLFELGRTIPLAASVSGHRSWSSLQRYAHLRESGDKFANWKWMDILTRTETK</sequence>
<dbReference type="GO" id="GO:0015074">
    <property type="term" value="P:DNA integration"/>
    <property type="evidence" value="ECO:0007669"/>
    <property type="project" value="UniProtKB-KW"/>
</dbReference>
<evidence type="ECO:0000256" key="5">
    <source>
        <dbReference type="PROSITE-ProRule" id="PRU01248"/>
    </source>
</evidence>
<keyword evidence="4" id="KW-0233">DNA recombination</keyword>
<reference evidence="8" key="1">
    <citation type="submission" date="2022-06" db="EMBL/GenBank/DDBJ databases">
        <authorList>
            <person name="Sun Q."/>
        </authorList>
    </citation>
    <scope>NUCLEOTIDE SEQUENCE</scope>
    <source>
        <strain evidence="8">S101</strain>
    </source>
</reference>
<name>A0AAJ1FKY5_9HYPH</name>
<feature type="domain" description="Tyr recombinase" evidence="6">
    <location>
        <begin position="174"/>
        <end position="351"/>
    </location>
</feature>
<keyword evidence="2" id="KW-0229">DNA integration</keyword>
<accession>A0AAJ1FKY5</accession>
<proteinExistence type="inferred from homology"/>
<dbReference type="GO" id="GO:0006310">
    <property type="term" value="P:DNA recombination"/>
    <property type="evidence" value="ECO:0007669"/>
    <property type="project" value="UniProtKB-KW"/>
</dbReference>
<feature type="domain" description="Core-binding (CB)" evidence="7">
    <location>
        <begin position="67"/>
        <end position="144"/>
    </location>
</feature>
<dbReference type="Proteomes" id="UP001155380">
    <property type="component" value="Unassembled WGS sequence"/>
</dbReference>
<dbReference type="AlphaFoldDB" id="A0AAJ1FKY5"/>
<keyword evidence="3 5" id="KW-0238">DNA-binding</keyword>
<organism evidence="8 9">
    <name type="scientific">Ciceribacter sichuanensis</name>
    <dbReference type="NCBI Taxonomy" id="2949647"/>
    <lineage>
        <taxon>Bacteria</taxon>
        <taxon>Pseudomonadati</taxon>
        <taxon>Pseudomonadota</taxon>
        <taxon>Alphaproteobacteria</taxon>
        <taxon>Hyphomicrobiales</taxon>
        <taxon>Rhizobiaceae</taxon>
        <taxon>Ciceribacter</taxon>
    </lineage>
</organism>
<gene>
    <name evidence="8" type="ORF">NBH21_23595</name>
</gene>
<evidence type="ECO:0000256" key="4">
    <source>
        <dbReference type="ARBA" id="ARBA00023172"/>
    </source>
</evidence>
<evidence type="ECO:0000313" key="9">
    <source>
        <dbReference type="Proteomes" id="UP001155380"/>
    </source>
</evidence>
<dbReference type="Gene3D" id="1.10.443.10">
    <property type="entry name" value="Intergrase catalytic core"/>
    <property type="match status" value="1"/>
</dbReference>
<dbReference type="PANTHER" id="PTHR30349:SF41">
    <property type="entry name" value="INTEGRASE_RECOMBINASE PROTEIN MJ0367-RELATED"/>
    <property type="match status" value="1"/>
</dbReference>
<evidence type="ECO:0000259" key="6">
    <source>
        <dbReference type="PROSITE" id="PS51898"/>
    </source>
</evidence>